<dbReference type="PANTHER" id="PTHR10509:SF14">
    <property type="entry name" value="CAFFEOYL-COA O-METHYLTRANSFERASE 3-RELATED"/>
    <property type="match status" value="1"/>
</dbReference>
<keyword evidence="1" id="KW-0489">Methyltransferase</keyword>
<dbReference type="GO" id="GO:0032259">
    <property type="term" value="P:methylation"/>
    <property type="evidence" value="ECO:0007669"/>
    <property type="project" value="UniProtKB-KW"/>
</dbReference>
<dbReference type="Pfam" id="PF01596">
    <property type="entry name" value="Methyltransf_3"/>
    <property type="match status" value="1"/>
</dbReference>
<keyword evidence="2" id="KW-0808">Transferase</keyword>
<dbReference type="InterPro" id="IPR050362">
    <property type="entry name" value="Cation-dep_OMT"/>
</dbReference>
<proteinExistence type="predicted"/>
<evidence type="ECO:0000313" key="4">
    <source>
        <dbReference type="EMBL" id="AYJ01128.1"/>
    </source>
</evidence>
<organism evidence="4 5">
    <name type="scientific">Ziziphus jujuba witches'-broom phytoplasma</name>
    <dbReference type="NCBI Taxonomy" id="135727"/>
    <lineage>
        <taxon>Bacteria</taxon>
        <taxon>Bacillati</taxon>
        <taxon>Mycoplasmatota</taxon>
        <taxon>Mollicutes</taxon>
        <taxon>Acholeplasmatales</taxon>
        <taxon>Acholeplasmataceae</taxon>
        <taxon>Candidatus Phytoplasma</taxon>
        <taxon>16SrV (Elm yellows group)</taxon>
    </lineage>
</organism>
<evidence type="ECO:0000256" key="2">
    <source>
        <dbReference type="ARBA" id="ARBA00022679"/>
    </source>
</evidence>
<accession>A0A660HM68</accession>
<dbReference type="AlphaFoldDB" id="A0A660HM68"/>
<evidence type="ECO:0000256" key="3">
    <source>
        <dbReference type="ARBA" id="ARBA00022691"/>
    </source>
</evidence>
<gene>
    <name evidence="4" type="ORF">CWO85_01075</name>
</gene>
<dbReference type="InterPro" id="IPR029063">
    <property type="entry name" value="SAM-dependent_MTases_sf"/>
</dbReference>
<reference evidence="4 5" key="1">
    <citation type="journal article" date="2018" name="BMC Genomics">
        <title>Comparative genome analysis of jujube witches'-broom Phytoplasma, an obligate pathogen that causes jujube witches'-broom disease.</title>
        <authorList>
            <person name="Wang J."/>
            <person name="Song L."/>
            <person name="Jiao Q."/>
            <person name="Yang S."/>
            <person name="Gao R."/>
            <person name="Lu X."/>
            <person name="Zhou G."/>
        </authorList>
    </citation>
    <scope>NUCLEOTIDE SEQUENCE [LARGE SCALE GENOMIC DNA]</scope>
    <source>
        <strain evidence="4">Jwb-nky</strain>
    </source>
</reference>
<protein>
    <recommendedName>
        <fullName evidence="6">SAM-dependent methyltransferase</fullName>
    </recommendedName>
</protein>
<dbReference type="OrthoDB" id="9799672at2"/>
<evidence type="ECO:0000256" key="1">
    <source>
        <dbReference type="ARBA" id="ARBA00022603"/>
    </source>
</evidence>
<keyword evidence="5" id="KW-1185">Reference proteome</keyword>
<dbReference type="InterPro" id="IPR002935">
    <property type="entry name" value="SAM_O-MeTrfase"/>
</dbReference>
<dbReference type="Proteomes" id="UP000272462">
    <property type="component" value="Chromosome"/>
</dbReference>
<dbReference type="Gene3D" id="3.40.50.150">
    <property type="entry name" value="Vaccinia Virus protein VP39"/>
    <property type="match status" value="1"/>
</dbReference>
<dbReference type="PANTHER" id="PTHR10509">
    <property type="entry name" value="O-METHYLTRANSFERASE-RELATED"/>
    <property type="match status" value="1"/>
</dbReference>
<dbReference type="KEGG" id="pzi:CWO85_01075"/>
<dbReference type="GO" id="GO:0008171">
    <property type="term" value="F:O-methyltransferase activity"/>
    <property type="evidence" value="ECO:0007669"/>
    <property type="project" value="InterPro"/>
</dbReference>
<name>A0A660HM68_ZIZJU</name>
<sequence>MKNEKEKFLQNIKIYALEHNIPIIHDETLIFLQDIIKKNNLINILEIGTAIGYSALAMNNDKNNIQTIERDYNKYKIALDFFHEKKFNIEFIWSEALFYQPNKKYDLIFIDAAKVQYQKLFEKYNIFLNENKFVICDNLNFHNLDINNPKISRSTKRLIQKINDFKFFLKNNFLFETTFLDIGDGISISRKKVL</sequence>
<evidence type="ECO:0000313" key="5">
    <source>
        <dbReference type="Proteomes" id="UP000272462"/>
    </source>
</evidence>
<dbReference type="RefSeq" id="WP_121463858.1">
    <property type="nucleotide sequence ID" value="NZ_CP025121.1"/>
</dbReference>
<keyword evidence="3" id="KW-0949">S-adenosyl-L-methionine</keyword>
<dbReference type="EMBL" id="CP025121">
    <property type="protein sequence ID" value="AYJ01128.1"/>
    <property type="molecule type" value="Genomic_DNA"/>
</dbReference>
<evidence type="ECO:0008006" key="6">
    <source>
        <dbReference type="Google" id="ProtNLM"/>
    </source>
</evidence>
<dbReference type="SUPFAM" id="SSF53335">
    <property type="entry name" value="S-adenosyl-L-methionine-dependent methyltransferases"/>
    <property type="match status" value="1"/>
</dbReference>
<dbReference type="GO" id="GO:0008757">
    <property type="term" value="F:S-adenosylmethionine-dependent methyltransferase activity"/>
    <property type="evidence" value="ECO:0007669"/>
    <property type="project" value="TreeGrafter"/>
</dbReference>